<gene>
    <name evidence="2" type="ORF">TBK1r_08700</name>
</gene>
<keyword evidence="3" id="KW-1185">Reference proteome</keyword>
<evidence type="ECO:0000313" key="2">
    <source>
        <dbReference type="EMBL" id="QDV81946.1"/>
    </source>
</evidence>
<accession>A0ABX5XMV3</accession>
<evidence type="ECO:0000256" key="1">
    <source>
        <dbReference type="SAM" id="MobiDB-lite"/>
    </source>
</evidence>
<dbReference type="Proteomes" id="UP000318081">
    <property type="component" value="Chromosome"/>
</dbReference>
<evidence type="ECO:0008006" key="4">
    <source>
        <dbReference type="Google" id="ProtNLM"/>
    </source>
</evidence>
<dbReference type="RefSeq" id="WP_145207666.1">
    <property type="nucleotide sequence ID" value="NZ_CP036432.1"/>
</dbReference>
<feature type="region of interest" description="Disordered" evidence="1">
    <location>
        <begin position="1"/>
        <end position="21"/>
    </location>
</feature>
<dbReference type="EMBL" id="CP036432">
    <property type="protein sequence ID" value="QDV81946.1"/>
    <property type="molecule type" value="Genomic_DNA"/>
</dbReference>
<evidence type="ECO:0000313" key="3">
    <source>
        <dbReference type="Proteomes" id="UP000318081"/>
    </source>
</evidence>
<proteinExistence type="predicted"/>
<reference evidence="2 3" key="1">
    <citation type="submission" date="2019-02" db="EMBL/GenBank/DDBJ databases">
        <title>Deep-cultivation of Planctomycetes and their phenomic and genomic characterization uncovers novel biology.</title>
        <authorList>
            <person name="Wiegand S."/>
            <person name="Jogler M."/>
            <person name="Boedeker C."/>
            <person name="Pinto D."/>
            <person name="Vollmers J."/>
            <person name="Rivas-Marin E."/>
            <person name="Kohn T."/>
            <person name="Peeters S.H."/>
            <person name="Heuer A."/>
            <person name="Rast P."/>
            <person name="Oberbeckmann S."/>
            <person name="Bunk B."/>
            <person name="Jeske O."/>
            <person name="Meyerdierks A."/>
            <person name="Storesund J.E."/>
            <person name="Kallscheuer N."/>
            <person name="Luecker S."/>
            <person name="Lage O.M."/>
            <person name="Pohl T."/>
            <person name="Merkel B.J."/>
            <person name="Hornburger P."/>
            <person name="Mueller R.-W."/>
            <person name="Bruemmer F."/>
            <person name="Labrenz M."/>
            <person name="Spormann A.M."/>
            <person name="Op den Camp H."/>
            <person name="Overmann J."/>
            <person name="Amann R."/>
            <person name="Jetten M.S.M."/>
            <person name="Mascher T."/>
            <person name="Medema M.H."/>
            <person name="Devos D.P."/>
            <person name="Kaster A.-K."/>
            <person name="Ovreas L."/>
            <person name="Rohde M."/>
            <person name="Galperin M.Y."/>
            <person name="Jogler C."/>
        </authorList>
    </citation>
    <scope>NUCLEOTIDE SEQUENCE [LARGE SCALE GENOMIC DNA]</scope>
    <source>
        <strain evidence="2 3">TBK1r</strain>
    </source>
</reference>
<organism evidence="2 3">
    <name type="scientific">Stieleria magnilauensis</name>
    <dbReference type="NCBI Taxonomy" id="2527963"/>
    <lineage>
        <taxon>Bacteria</taxon>
        <taxon>Pseudomonadati</taxon>
        <taxon>Planctomycetota</taxon>
        <taxon>Planctomycetia</taxon>
        <taxon>Pirellulales</taxon>
        <taxon>Pirellulaceae</taxon>
        <taxon>Stieleria</taxon>
    </lineage>
</organism>
<name>A0ABX5XMV3_9BACT</name>
<protein>
    <recommendedName>
        <fullName evidence="4">Phosphate-selective porin O and P</fullName>
    </recommendedName>
</protein>
<sequence length="494" mass="53892">MGNRHGSFGRHQPADSEVKSLPRCCGAATTGRFMLLWIAVSFLTGPFLTATCAIAQPAPTHGGAEPADWEADVELDPVTEIAPVSAPEIAPEIAPVSAPVSQRWSTAERSASRHWLRLNGRLTQQMLDFQNRQTDKERHLLHHRRQFGSTSPAVVVGGQARLSFLAATTNTENKFPYLGRFPTDFSGKTATDARMLQANAHATAYVAPTVSVHGELLFSDVFSFGDFKQGSLQVRQAYALIGDLDVSPFYFYLGKKNVGFGDFSTLSPFTQAVTWHYFAALAEGVGIGYHDQRWDLTAAAINGGRGIRLNDSPERGKLNNLAANATWHTGDSSTHSVQLGVGFLLGTIYDGFSAEHLESNQFGSDYNSGWNVNGRIDKGRLSLAGEFVSTTHPWPVTGTLVSAYRTEAAYWIDRDTCPQYVSVSWSAGDQGSDGSEFEFNRQLVIGYFRHLNGYCSVSAEYVRSSGFAPLIDITTVSDRDVVQESLVLGMTLVI</sequence>